<dbReference type="AlphaFoldDB" id="A0A2B7YNK7"/>
<comment type="caution">
    <text evidence="1">The sequence shown here is derived from an EMBL/GenBank/DDBJ whole genome shotgun (WGS) entry which is preliminary data.</text>
</comment>
<sequence>MEKEKVLEIEITKINEMYSCWYVKKVNRIKLKVMPLTEIAHEDKKKYCFGYGYRNEFKKEYIGYNHHSCVSDYQIDLEIDNLESYDKPYLIENKLVPDLQFLIDVVNEKYGIPKRWRAEKGGVYLYIKSTGEITVADENRSVEDIYRYELGNYFEFEKQAVKVKNSKEWKDFWAKVRAGEIGGENVGM</sequence>
<dbReference type="Proteomes" id="UP000222862">
    <property type="component" value="Unassembled WGS sequence"/>
</dbReference>
<accession>A0A2B7YNK7</accession>
<dbReference type="RefSeq" id="WP_098702501.1">
    <property type="nucleotide sequence ID" value="NZ_NJGI01000001.1"/>
</dbReference>
<gene>
    <name evidence="1" type="ORF">RN96_04660</name>
</gene>
<name>A0A2B7YNK7_FUSNP</name>
<evidence type="ECO:0000313" key="2">
    <source>
        <dbReference type="Proteomes" id="UP000222862"/>
    </source>
</evidence>
<dbReference type="EMBL" id="NJGI01000001">
    <property type="protein sequence ID" value="PGH22432.1"/>
    <property type="molecule type" value="Genomic_DNA"/>
</dbReference>
<proteinExistence type="predicted"/>
<organism evidence="1 2">
    <name type="scientific">Fusobacterium nucleatum subsp. polymorphum</name>
    <name type="common">Fusobacterium polymorphum</name>
    <dbReference type="NCBI Taxonomy" id="76857"/>
    <lineage>
        <taxon>Bacteria</taxon>
        <taxon>Fusobacteriati</taxon>
        <taxon>Fusobacteriota</taxon>
        <taxon>Fusobacteriia</taxon>
        <taxon>Fusobacteriales</taxon>
        <taxon>Fusobacteriaceae</taxon>
        <taxon>Fusobacterium</taxon>
    </lineage>
</organism>
<protein>
    <submittedName>
        <fullName evidence="1">Uncharacterized protein</fullName>
    </submittedName>
</protein>
<reference evidence="1 2" key="1">
    <citation type="submission" date="2017-06" db="EMBL/GenBank/DDBJ databases">
        <title>Genome sequencing of Fusobacterium nucleatum subsp. polymorphum KCOM 1232 (=ChDC F37).</title>
        <authorList>
            <person name="Kook J.-K."/>
            <person name="Park S.-N."/>
            <person name="Lim Y.K."/>
            <person name="Roh H."/>
        </authorList>
    </citation>
    <scope>NUCLEOTIDE SEQUENCE [LARGE SCALE GENOMIC DNA]</scope>
    <source>
        <strain evidence="2">KCOM 1232 ( ChDC F37)</strain>
    </source>
</reference>
<evidence type="ECO:0000313" key="1">
    <source>
        <dbReference type="EMBL" id="PGH22432.1"/>
    </source>
</evidence>